<accession>A0A1E3VFX5</accession>
<dbReference type="AlphaFoldDB" id="A0A1E3VFX5"/>
<dbReference type="EMBL" id="LYBW01000044">
    <property type="protein sequence ID" value="ODR92455.1"/>
    <property type="molecule type" value="Genomic_DNA"/>
</dbReference>
<sequence length="63" mass="7605">MLFFCHQQSRDLLLKSPRRILVVRIQKSQDFTRRLAAKRIPRASITFIQTMSDQFYPRILPRD</sequence>
<keyword evidence="2" id="KW-1185">Reference proteome</keyword>
<dbReference type="Proteomes" id="UP000094342">
    <property type="component" value="Unassembled WGS sequence"/>
</dbReference>
<comment type="caution">
    <text evidence="1">The sequence shown here is derived from an EMBL/GenBank/DDBJ whole genome shotgun (WGS) entry which is preliminary data.</text>
</comment>
<organism evidence="1 2">
    <name type="scientific">Sinorhizobium alkalisoli</name>
    <dbReference type="NCBI Taxonomy" id="1752398"/>
    <lineage>
        <taxon>Bacteria</taxon>
        <taxon>Pseudomonadati</taxon>
        <taxon>Pseudomonadota</taxon>
        <taxon>Alphaproteobacteria</taxon>
        <taxon>Hyphomicrobiales</taxon>
        <taxon>Rhizobiaceae</taxon>
        <taxon>Sinorhizobium/Ensifer group</taxon>
        <taxon>Sinorhizobium</taxon>
    </lineage>
</organism>
<gene>
    <name evidence="1" type="ORF">A8M32_05340</name>
</gene>
<proteinExistence type="predicted"/>
<evidence type="ECO:0000313" key="2">
    <source>
        <dbReference type="Proteomes" id="UP000094342"/>
    </source>
</evidence>
<reference evidence="2" key="1">
    <citation type="submission" date="2016-05" db="EMBL/GenBank/DDBJ databases">
        <authorList>
            <person name="Li Y."/>
        </authorList>
    </citation>
    <scope>NUCLEOTIDE SEQUENCE [LARGE SCALE GENOMIC DNA]</scope>
    <source>
        <strain evidence="2">YIC4027</strain>
    </source>
</reference>
<evidence type="ECO:0000313" key="1">
    <source>
        <dbReference type="EMBL" id="ODR92455.1"/>
    </source>
</evidence>
<protein>
    <submittedName>
        <fullName evidence="1">Uncharacterized protein</fullName>
    </submittedName>
</protein>
<name>A0A1E3VFX5_9HYPH</name>